<feature type="transmembrane region" description="Helical" evidence="8">
    <location>
        <begin position="152"/>
        <end position="171"/>
    </location>
</feature>
<dbReference type="AlphaFoldDB" id="A0A2U1KHF3"/>
<dbReference type="EMBL" id="PKPP01018632">
    <property type="protein sequence ID" value="PWA36182.1"/>
    <property type="molecule type" value="Genomic_DNA"/>
</dbReference>
<organism evidence="9 10">
    <name type="scientific">Artemisia annua</name>
    <name type="common">Sweet wormwood</name>
    <dbReference type="NCBI Taxonomy" id="35608"/>
    <lineage>
        <taxon>Eukaryota</taxon>
        <taxon>Viridiplantae</taxon>
        <taxon>Streptophyta</taxon>
        <taxon>Embryophyta</taxon>
        <taxon>Tracheophyta</taxon>
        <taxon>Spermatophyta</taxon>
        <taxon>Magnoliopsida</taxon>
        <taxon>eudicotyledons</taxon>
        <taxon>Gunneridae</taxon>
        <taxon>Pentapetalae</taxon>
        <taxon>asterids</taxon>
        <taxon>campanulids</taxon>
        <taxon>Asterales</taxon>
        <taxon>Asteraceae</taxon>
        <taxon>Asteroideae</taxon>
        <taxon>Anthemideae</taxon>
        <taxon>Artemisiinae</taxon>
        <taxon>Artemisia</taxon>
    </lineage>
</organism>
<keyword evidence="4 8" id="KW-0812">Transmembrane</keyword>
<evidence type="ECO:0000256" key="7">
    <source>
        <dbReference type="ARBA" id="ARBA00023136"/>
    </source>
</evidence>
<evidence type="ECO:0000313" key="10">
    <source>
        <dbReference type="Proteomes" id="UP000245207"/>
    </source>
</evidence>
<comment type="subcellular location">
    <subcellularLocation>
        <location evidence="1">Golgi apparatus membrane</location>
    </subcellularLocation>
</comment>
<evidence type="ECO:0000256" key="1">
    <source>
        <dbReference type="ARBA" id="ARBA00004394"/>
    </source>
</evidence>
<keyword evidence="10" id="KW-1185">Reference proteome</keyword>
<protein>
    <submittedName>
        <fullName evidence="9">Nucleotide-diphospho-sugar transferase</fullName>
    </submittedName>
</protein>
<keyword evidence="2" id="KW-0328">Glycosyltransferase</keyword>
<sequence>MKECKVLCTFSYCCFCYFTSKLYTRFITEPLVLVPEVIIPTWGVFYIPLVITLLHAFGTPRSFHLVVIWILFENVMSLHRTKATFIGLFETNRANEWVVTEKHGDALKEASEPLLSPRLKIRDRLLILELSVGVFLFISASLDFAFGTNHHYIYLSLQAIAFLIMGSGNVGTRLPNS</sequence>
<evidence type="ECO:0000256" key="4">
    <source>
        <dbReference type="ARBA" id="ARBA00022692"/>
    </source>
</evidence>
<comment type="caution">
    <text evidence="9">The sequence shown here is derived from an EMBL/GenBank/DDBJ whole genome shotgun (WGS) entry which is preliminary data.</text>
</comment>
<name>A0A2U1KHF3_ARTAN</name>
<evidence type="ECO:0000256" key="6">
    <source>
        <dbReference type="ARBA" id="ARBA00023034"/>
    </source>
</evidence>
<keyword evidence="7 8" id="KW-0472">Membrane</keyword>
<dbReference type="GO" id="GO:0051753">
    <property type="term" value="F:mannan synthase activity"/>
    <property type="evidence" value="ECO:0007669"/>
    <property type="project" value="TreeGrafter"/>
</dbReference>
<dbReference type="GO" id="GO:0000139">
    <property type="term" value="C:Golgi membrane"/>
    <property type="evidence" value="ECO:0007669"/>
    <property type="project" value="UniProtKB-SubCell"/>
</dbReference>
<keyword evidence="5 8" id="KW-1133">Transmembrane helix</keyword>
<dbReference type="PANTHER" id="PTHR32044:SF77">
    <property type="entry name" value="GLUCOMANNAN 4-BETA-MANNOSYLTRANSFERASE 9"/>
    <property type="match status" value="1"/>
</dbReference>
<dbReference type="Proteomes" id="UP000245207">
    <property type="component" value="Unassembled WGS sequence"/>
</dbReference>
<evidence type="ECO:0000313" key="9">
    <source>
        <dbReference type="EMBL" id="PWA36182.1"/>
    </source>
</evidence>
<feature type="transmembrane region" description="Helical" evidence="8">
    <location>
        <begin position="45"/>
        <end position="72"/>
    </location>
</feature>
<evidence type="ECO:0000256" key="2">
    <source>
        <dbReference type="ARBA" id="ARBA00022676"/>
    </source>
</evidence>
<evidence type="ECO:0000256" key="8">
    <source>
        <dbReference type="SAM" id="Phobius"/>
    </source>
</evidence>
<dbReference type="STRING" id="35608.A0A2U1KHF3"/>
<proteinExistence type="predicted"/>
<evidence type="ECO:0000256" key="3">
    <source>
        <dbReference type="ARBA" id="ARBA00022679"/>
    </source>
</evidence>
<reference evidence="9 10" key="1">
    <citation type="journal article" date="2018" name="Mol. Plant">
        <title>The genome of Artemisia annua provides insight into the evolution of Asteraceae family and artemisinin biosynthesis.</title>
        <authorList>
            <person name="Shen Q."/>
            <person name="Zhang L."/>
            <person name="Liao Z."/>
            <person name="Wang S."/>
            <person name="Yan T."/>
            <person name="Shi P."/>
            <person name="Liu M."/>
            <person name="Fu X."/>
            <person name="Pan Q."/>
            <person name="Wang Y."/>
            <person name="Lv Z."/>
            <person name="Lu X."/>
            <person name="Zhang F."/>
            <person name="Jiang W."/>
            <person name="Ma Y."/>
            <person name="Chen M."/>
            <person name="Hao X."/>
            <person name="Li L."/>
            <person name="Tang Y."/>
            <person name="Lv G."/>
            <person name="Zhou Y."/>
            <person name="Sun X."/>
            <person name="Brodelius P.E."/>
            <person name="Rose J.K.C."/>
            <person name="Tang K."/>
        </authorList>
    </citation>
    <scope>NUCLEOTIDE SEQUENCE [LARGE SCALE GENOMIC DNA]</scope>
    <source>
        <strain evidence="10">cv. Huhao1</strain>
        <tissue evidence="9">Leaf</tissue>
    </source>
</reference>
<keyword evidence="6" id="KW-0333">Golgi apparatus</keyword>
<dbReference type="OrthoDB" id="909561at2759"/>
<evidence type="ECO:0000256" key="5">
    <source>
        <dbReference type="ARBA" id="ARBA00022989"/>
    </source>
</evidence>
<dbReference type="PANTHER" id="PTHR32044">
    <property type="entry name" value="GLUCOMANNAN 4-BETA-MANNOSYLTRANSFERASE 9"/>
    <property type="match status" value="1"/>
</dbReference>
<feature type="transmembrane region" description="Helical" evidence="8">
    <location>
        <begin position="125"/>
        <end position="146"/>
    </location>
</feature>
<gene>
    <name evidence="9" type="ORF">CTI12_AA602440</name>
</gene>
<accession>A0A2U1KHF3</accession>
<keyword evidence="3 9" id="KW-0808">Transferase</keyword>